<dbReference type="Pfam" id="PF13561">
    <property type="entry name" value="adh_short_C2"/>
    <property type="match status" value="1"/>
</dbReference>
<dbReference type="InterPro" id="IPR036291">
    <property type="entry name" value="NAD(P)-bd_dom_sf"/>
</dbReference>
<dbReference type="RefSeq" id="WP_090848488.1">
    <property type="nucleotide sequence ID" value="NZ_FNXG01000004.1"/>
</dbReference>
<evidence type="ECO:0000256" key="2">
    <source>
        <dbReference type="ARBA" id="ARBA00023002"/>
    </source>
</evidence>
<gene>
    <name evidence="3" type="ORF">SAMN04488075_2297</name>
</gene>
<evidence type="ECO:0000256" key="1">
    <source>
        <dbReference type="ARBA" id="ARBA00006484"/>
    </source>
</evidence>
<dbReference type="PANTHER" id="PTHR24321:SF15">
    <property type="entry name" value="OXIDOREDUCTASE UCPA"/>
    <property type="match status" value="1"/>
</dbReference>
<dbReference type="Gene3D" id="3.40.50.720">
    <property type="entry name" value="NAD(P)-binding Rossmann-like Domain"/>
    <property type="match status" value="1"/>
</dbReference>
<dbReference type="InterPro" id="IPR002347">
    <property type="entry name" value="SDR_fam"/>
</dbReference>
<evidence type="ECO:0000313" key="3">
    <source>
        <dbReference type="EMBL" id="SEI03074.1"/>
    </source>
</evidence>
<dbReference type="SUPFAM" id="SSF51735">
    <property type="entry name" value="NAD(P)-binding Rossmann-fold domains"/>
    <property type="match status" value="1"/>
</dbReference>
<dbReference type="CDD" id="cd05233">
    <property type="entry name" value="SDR_c"/>
    <property type="match status" value="1"/>
</dbReference>
<evidence type="ECO:0000313" key="4">
    <source>
        <dbReference type="Proteomes" id="UP000199125"/>
    </source>
</evidence>
<dbReference type="Proteomes" id="UP000199125">
    <property type="component" value="Unassembled WGS sequence"/>
</dbReference>
<protein>
    <submittedName>
        <fullName evidence="3">NAD(P)-dependent dehydrogenase, short-chain alcohol dehydrogenase family</fullName>
    </submittedName>
</protein>
<dbReference type="PANTHER" id="PTHR24321">
    <property type="entry name" value="DEHYDROGENASES, SHORT CHAIN"/>
    <property type="match status" value="1"/>
</dbReference>
<dbReference type="PRINTS" id="PR00081">
    <property type="entry name" value="GDHRDH"/>
</dbReference>
<dbReference type="OrthoDB" id="9797020at2"/>
<comment type="similarity">
    <text evidence="1">Belongs to the short-chain dehydrogenases/reductases (SDR) family.</text>
</comment>
<dbReference type="STRING" id="65735.SAMN04488075_2297"/>
<dbReference type="PRINTS" id="PR00080">
    <property type="entry name" value="SDRFAMILY"/>
</dbReference>
<keyword evidence="4" id="KW-1185">Reference proteome</keyword>
<dbReference type="NCBIfam" id="NF005559">
    <property type="entry name" value="PRK07231.1"/>
    <property type="match status" value="1"/>
</dbReference>
<dbReference type="FunFam" id="3.40.50.720:FF:000084">
    <property type="entry name" value="Short-chain dehydrogenase reductase"/>
    <property type="match status" value="1"/>
</dbReference>
<accession>A0A1H6MYY1</accession>
<proteinExistence type="inferred from homology"/>
<dbReference type="GO" id="GO:0016491">
    <property type="term" value="F:oxidoreductase activity"/>
    <property type="evidence" value="ECO:0007669"/>
    <property type="project" value="UniProtKB-KW"/>
</dbReference>
<dbReference type="EMBL" id="FNXG01000004">
    <property type="protein sequence ID" value="SEI03074.1"/>
    <property type="molecule type" value="Genomic_DNA"/>
</dbReference>
<name>A0A1H6MYY1_9RHOB</name>
<sequence>MNGRVQDRTALVMGAGSIGPGWGNGKAIAVTLARQGARVMCVDRNPAAAEETAALIAAEGGTAVAHVADATISDQVAAVRDACVDRFGSIDILVNNIGIAPVGGVVELSVEEWDRAFDINLKTCFLGMKHVIPQMLQQGRGAIVNISSVASLRWSGVAYAGYYSTKAAMNHLTRTTAVEYAARGIRINAVLPGLMRTPMVENSGALARDYGDGDVEIMWRKRDAQVPMGHMGDAWDVANATLFLASDEARYITGIELPVDGGITLKFA</sequence>
<keyword evidence="2" id="KW-0560">Oxidoreductase</keyword>
<organism evidence="3 4">
    <name type="scientific">Paracoccus alkenifer</name>
    <dbReference type="NCBI Taxonomy" id="65735"/>
    <lineage>
        <taxon>Bacteria</taxon>
        <taxon>Pseudomonadati</taxon>
        <taxon>Pseudomonadota</taxon>
        <taxon>Alphaproteobacteria</taxon>
        <taxon>Rhodobacterales</taxon>
        <taxon>Paracoccaceae</taxon>
        <taxon>Paracoccus</taxon>
    </lineage>
</organism>
<dbReference type="AlphaFoldDB" id="A0A1H6MYY1"/>
<reference evidence="4" key="1">
    <citation type="submission" date="2016-10" db="EMBL/GenBank/DDBJ databases">
        <authorList>
            <person name="Varghese N."/>
            <person name="Submissions S."/>
        </authorList>
    </citation>
    <scope>NUCLEOTIDE SEQUENCE [LARGE SCALE GENOMIC DNA]</scope>
    <source>
        <strain evidence="4">DSM 11593</strain>
    </source>
</reference>